<evidence type="ECO:0000313" key="1">
    <source>
        <dbReference type="EMBL" id="ODV96068.1"/>
    </source>
</evidence>
<dbReference type="EMBL" id="KV454013">
    <property type="protein sequence ID" value="ODV96068.1"/>
    <property type="molecule type" value="Genomic_DNA"/>
</dbReference>
<dbReference type="AlphaFoldDB" id="A0A1E4TWL9"/>
<evidence type="ECO:0000313" key="2">
    <source>
        <dbReference type="Proteomes" id="UP000094236"/>
    </source>
</evidence>
<accession>A0A1E4TWL9</accession>
<gene>
    <name evidence="1" type="ORF">PACTADRAFT_33256</name>
</gene>
<keyword evidence="2" id="KW-1185">Reference proteome</keyword>
<proteinExistence type="predicted"/>
<organism evidence="1 2">
    <name type="scientific">Pachysolen tannophilus NRRL Y-2460</name>
    <dbReference type="NCBI Taxonomy" id="669874"/>
    <lineage>
        <taxon>Eukaryota</taxon>
        <taxon>Fungi</taxon>
        <taxon>Dikarya</taxon>
        <taxon>Ascomycota</taxon>
        <taxon>Saccharomycotina</taxon>
        <taxon>Pichiomycetes</taxon>
        <taxon>Pachysolenaceae</taxon>
        <taxon>Pachysolen</taxon>
    </lineage>
</organism>
<dbReference type="Proteomes" id="UP000094236">
    <property type="component" value="Unassembled WGS sequence"/>
</dbReference>
<protein>
    <submittedName>
        <fullName evidence="1">Uncharacterized protein</fullName>
    </submittedName>
</protein>
<reference evidence="2" key="1">
    <citation type="submission" date="2016-05" db="EMBL/GenBank/DDBJ databases">
        <title>Comparative genomics of biotechnologically important yeasts.</title>
        <authorList>
            <consortium name="DOE Joint Genome Institute"/>
            <person name="Riley R."/>
            <person name="Haridas S."/>
            <person name="Wolfe K.H."/>
            <person name="Lopes M.R."/>
            <person name="Hittinger C.T."/>
            <person name="Goker M."/>
            <person name="Salamov A."/>
            <person name="Wisecaver J."/>
            <person name="Long T.M."/>
            <person name="Aerts A.L."/>
            <person name="Barry K."/>
            <person name="Choi C."/>
            <person name="Clum A."/>
            <person name="Coughlan A.Y."/>
            <person name="Deshpande S."/>
            <person name="Douglass A.P."/>
            <person name="Hanson S.J."/>
            <person name="Klenk H.-P."/>
            <person name="Labutti K."/>
            <person name="Lapidus A."/>
            <person name="Lindquist E."/>
            <person name="Lipzen A."/>
            <person name="Meier-Kolthoff J.P."/>
            <person name="Ohm R.A."/>
            <person name="Otillar R.P."/>
            <person name="Pangilinan J."/>
            <person name="Peng Y."/>
            <person name="Rokas A."/>
            <person name="Rosa C.A."/>
            <person name="Scheuner C."/>
            <person name="Sibirny A.A."/>
            <person name="Slot J.C."/>
            <person name="Stielow J.B."/>
            <person name="Sun H."/>
            <person name="Kurtzman C.P."/>
            <person name="Blackwell M."/>
            <person name="Grigoriev I.V."/>
            <person name="Jeffries T.W."/>
        </authorList>
    </citation>
    <scope>NUCLEOTIDE SEQUENCE [LARGE SCALE GENOMIC DNA]</scope>
    <source>
        <strain evidence="2">NRRL Y-2460</strain>
    </source>
</reference>
<name>A0A1E4TWL9_PACTA</name>
<sequence>MTSLAILVILIGFIFFALYRTGIHRFKFLNFSAGSLISKTKLTVRRYYNKFILRNLNKEEISLSDLEEGLMNLYKNQDVQSQEGSLLPPVAIISQHDEDNDSVNFKSISFGNEERPGRIRTRSSVLSFSDLDNMRDYTSKKLANGVTMGISTSNNSSPNLGGPETNNNAKLTRSFTHTNINQYQQHQHQQPSWYGIGVNHGGIVINGNSNEAGSDKKNLRRTVSTNVLKSNNNISTNKDN</sequence>